<feature type="transmembrane region" description="Helical" evidence="1">
    <location>
        <begin position="83"/>
        <end position="116"/>
    </location>
</feature>
<protein>
    <submittedName>
        <fullName evidence="3">Uncharacterized protein LOC105033067</fullName>
    </submittedName>
</protein>
<organism evidence="2 3">
    <name type="scientific">Elaeis guineensis var. tenera</name>
    <name type="common">Oil palm</name>
    <dbReference type="NCBI Taxonomy" id="51953"/>
    <lineage>
        <taxon>Eukaryota</taxon>
        <taxon>Viridiplantae</taxon>
        <taxon>Streptophyta</taxon>
        <taxon>Embryophyta</taxon>
        <taxon>Tracheophyta</taxon>
        <taxon>Spermatophyta</taxon>
        <taxon>Magnoliopsida</taxon>
        <taxon>Liliopsida</taxon>
        <taxon>Arecaceae</taxon>
        <taxon>Arecoideae</taxon>
        <taxon>Cocoseae</taxon>
        <taxon>Elaeidinae</taxon>
        <taxon>Elaeis</taxon>
    </lineage>
</organism>
<dbReference type="InParanoid" id="A0A6I9QAF6"/>
<dbReference type="InterPro" id="IPR016024">
    <property type="entry name" value="ARM-type_fold"/>
</dbReference>
<dbReference type="PANTHER" id="PTHR33115:SF41">
    <property type="entry name" value="EXPRESSED PROTEIN"/>
    <property type="match status" value="1"/>
</dbReference>
<evidence type="ECO:0000256" key="1">
    <source>
        <dbReference type="SAM" id="Phobius"/>
    </source>
</evidence>
<dbReference type="Proteomes" id="UP000504607">
    <property type="component" value="Unplaced"/>
</dbReference>
<evidence type="ECO:0000313" key="3">
    <source>
        <dbReference type="RefSeq" id="XP_010906020.1"/>
    </source>
</evidence>
<keyword evidence="2" id="KW-1185">Reference proteome</keyword>
<reference evidence="3" key="1">
    <citation type="submission" date="2025-08" db="UniProtKB">
        <authorList>
            <consortium name="RefSeq"/>
        </authorList>
    </citation>
    <scope>IDENTIFICATION</scope>
</reference>
<keyword evidence="1" id="KW-0812">Transmembrane</keyword>
<proteinExistence type="predicted"/>
<dbReference type="KEGG" id="egu:105033067"/>
<dbReference type="PANTHER" id="PTHR33115">
    <property type="entry name" value="ARM REPEAT SUPERFAMILY PROTEIN"/>
    <property type="match status" value="1"/>
</dbReference>
<keyword evidence="1" id="KW-1133">Transmembrane helix</keyword>
<dbReference type="OrthoDB" id="662108at2759"/>
<dbReference type="InterPro" id="IPR011989">
    <property type="entry name" value="ARM-like"/>
</dbReference>
<dbReference type="Gene3D" id="1.25.10.10">
    <property type="entry name" value="Leucine-rich Repeat Variant"/>
    <property type="match status" value="1"/>
</dbReference>
<keyword evidence="1" id="KW-0472">Membrane</keyword>
<gene>
    <name evidence="3" type="primary">LOC105033067</name>
</gene>
<dbReference type="GeneID" id="105033067"/>
<dbReference type="SUPFAM" id="SSF48371">
    <property type="entry name" value="ARM repeat"/>
    <property type="match status" value="1"/>
</dbReference>
<name>A0A6I9QAF6_ELAGV</name>
<evidence type="ECO:0000313" key="2">
    <source>
        <dbReference type="Proteomes" id="UP000504607"/>
    </source>
</evidence>
<dbReference type="AlphaFoldDB" id="A0A6I9QAF6"/>
<dbReference type="RefSeq" id="XP_010906020.1">
    <property type="nucleotide sequence ID" value="XM_010907718.2"/>
</dbReference>
<accession>A0A6I9QAF6</accession>
<sequence length="834" mass="94076">MRFQNQQSEEGIQAIHVEEIEPSNRGRTNLHLYHSTIFEPQRELFTPMPPRRRRNSDTADAPEKKLTLFALRLAILEKAASRLGALAFIWATVILLGGFAMTLVSTDFWFVTIILLSESTRIFSRSHELEWQHQAMCSLAESGRRSFRMLKSKSNFILSILRGILQPSSIKQLQGNHDPQLTDDNHNQKVWEYQQQIAQSMRTWLSPDVPLVPHAGWVFVSRNTIRILYWLQLFSATACVVLSLMRLISQDYGKAAGQDEVKGQQKSSLNIFYGLVLAEAFTFLMEKAYLFWKISCCNLLEDVSEKCKLGPRGIVSIRRFFYDTYSKCIQGSIFDGLKMDLISYGAELLVANSGDEQLIGAWTLKSLVTGEQSSTETLRKIGTSAAVMERLVEMLNWKDHAEQDIRNCAAEILSKLTEKKQNGLRVAAIPGAIESIGSLLYTGRNSVSRPDQISPKKVIADEANYDFLAFNLHGLTILMNLAHDHDNCEKIGSAKTLLPKIIDFTGAGESLLRNKQASHTQIEAVERSLEVVRMLAITTGSTGKLLRTEISEIVFTVSNIREILRYGKNNMKLQKLGIEILTGLAMDETAREKIGSSGGIIKLLLSFFFNPGLTEDWKELSVEAGEALALLALENEQNCNRILKDWEVLSWLIGELDNPVLRINASRILYNLCAYSGAECFDRLEGITAAMTIVLKAMMTGREKLLEVSIGLITQICKFINFEKYVMELEKADLKEIDVVEKLVNVLKEYEHANVSVPRIRKFVIEHAIWMMKANRKCIHLFSNFEMEKVLQHVEETISEIESFNIFSGTVGLSHCNTSSSILIRTALQLITEG</sequence>
<dbReference type="FunCoup" id="A0A6I9QAF6">
    <property type="interactions" value="3"/>
</dbReference>